<name>A0ABV7JGP9_9GAMM</name>
<evidence type="ECO:0000256" key="1">
    <source>
        <dbReference type="SAM" id="SignalP"/>
    </source>
</evidence>
<feature type="signal peptide" evidence="1">
    <location>
        <begin position="1"/>
        <end position="17"/>
    </location>
</feature>
<keyword evidence="3" id="KW-1185">Reference proteome</keyword>
<evidence type="ECO:0000313" key="3">
    <source>
        <dbReference type="Proteomes" id="UP001595533"/>
    </source>
</evidence>
<dbReference type="SUPFAM" id="SSF52964">
    <property type="entry name" value="TolB, N-terminal domain"/>
    <property type="match status" value="1"/>
</dbReference>
<dbReference type="EMBL" id="JBHRTS010000005">
    <property type="protein sequence ID" value="MFC3194592.1"/>
    <property type="molecule type" value="Genomic_DNA"/>
</dbReference>
<feature type="chain" id="PRO_5047106213" evidence="1">
    <location>
        <begin position="18"/>
        <end position="251"/>
    </location>
</feature>
<keyword evidence="1" id="KW-0732">Signal</keyword>
<evidence type="ECO:0000313" key="2">
    <source>
        <dbReference type="EMBL" id="MFC3194592.1"/>
    </source>
</evidence>
<dbReference type="RefSeq" id="WP_077410650.1">
    <property type="nucleotide sequence ID" value="NZ_JBHRTS010000005.1"/>
</dbReference>
<sequence>MRHAILWLLLSCFQLHAEVELLVVGDDAHPVKFVTLPFTYEGNGVSPAVTVENHLVQALSSTGLFSMPYRYEVPADQSNMYAWRLNDIRYVIEGRLFESSQMLMLRLTINDTLGLQPTLSTVVLNPKQLALSSQMFADQVYRSLFYATFTNDHEKQYLDNENPTLTRYLNQLVMTFKRAWRNNAVSGTCTVQIQQMPGGLPFKSTLQENCFISQQLAEEIEAALEEVELLPYENYQDVFERELRVEFISTL</sequence>
<accession>A0ABV7JGP9</accession>
<protein>
    <submittedName>
        <fullName evidence="2">Uncharacterized protein</fullName>
    </submittedName>
</protein>
<reference evidence="3" key="1">
    <citation type="journal article" date="2019" name="Int. J. Syst. Evol. Microbiol.">
        <title>The Global Catalogue of Microorganisms (GCM) 10K type strain sequencing project: providing services to taxonomists for standard genome sequencing and annotation.</title>
        <authorList>
            <consortium name="The Broad Institute Genomics Platform"/>
            <consortium name="The Broad Institute Genome Sequencing Center for Infectious Disease"/>
            <person name="Wu L."/>
            <person name="Ma J."/>
        </authorList>
    </citation>
    <scope>NUCLEOTIDE SEQUENCE [LARGE SCALE GENOMIC DNA]</scope>
    <source>
        <strain evidence="3">KCTC 42953</strain>
    </source>
</reference>
<dbReference type="Proteomes" id="UP001595533">
    <property type="component" value="Unassembled WGS sequence"/>
</dbReference>
<organism evidence="2 3">
    <name type="scientific">Marinicella sediminis</name>
    <dbReference type="NCBI Taxonomy" id="1792834"/>
    <lineage>
        <taxon>Bacteria</taxon>
        <taxon>Pseudomonadati</taxon>
        <taxon>Pseudomonadota</taxon>
        <taxon>Gammaproteobacteria</taxon>
        <taxon>Lysobacterales</taxon>
        <taxon>Marinicellaceae</taxon>
        <taxon>Marinicella</taxon>
    </lineage>
</organism>
<comment type="caution">
    <text evidence="2">The sequence shown here is derived from an EMBL/GenBank/DDBJ whole genome shotgun (WGS) entry which is preliminary data.</text>
</comment>
<gene>
    <name evidence="2" type="ORF">ACFODZ_10125</name>
</gene>
<proteinExistence type="predicted"/>